<reference evidence="3" key="1">
    <citation type="submission" date="2016-10" db="EMBL/GenBank/DDBJ databases">
        <title>Comparative genomics uncovers the prolific and rare metabolic potential of the cyanobacterial genus Moorea.</title>
        <authorList>
            <person name="Leao T."/>
            <person name="Castelao G."/>
            <person name="Korobeynikov A."/>
            <person name="Monroe E.A."/>
            <person name="Podell S."/>
            <person name="Glukhov E."/>
            <person name="Allen E."/>
            <person name="Gerwick W.H."/>
            <person name="Gerwick L."/>
        </authorList>
    </citation>
    <scope>NUCLEOTIDE SEQUENCE [LARGE SCALE GENOMIC DNA]</scope>
    <source>
        <strain evidence="3">JHB</strain>
    </source>
</reference>
<protein>
    <submittedName>
        <fullName evidence="2">Uncharacterized protein</fullName>
    </submittedName>
</protein>
<dbReference type="AlphaFoldDB" id="A0A1D9FZN6"/>
<feature type="region of interest" description="Disordered" evidence="1">
    <location>
        <begin position="1"/>
        <end position="25"/>
    </location>
</feature>
<sequence length="72" mass="7953">MNKIDQSLAPLGLKPLSTPRSNQGNKTHRECILYIFVKKKGECGKCGKYGKCGKCGMARGKRQEAKVDYSGF</sequence>
<evidence type="ECO:0000313" key="3">
    <source>
        <dbReference type="Proteomes" id="UP000176944"/>
    </source>
</evidence>
<evidence type="ECO:0000313" key="2">
    <source>
        <dbReference type="EMBL" id="AOY80724.1"/>
    </source>
</evidence>
<gene>
    <name evidence="2" type="ORF">BJP36_13155</name>
</gene>
<organism evidence="2 3">
    <name type="scientific">Moorena producens (strain JHB)</name>
    <dbReference type="NCBI Taxonomy" id="1454205"/>
    <lineage>
        <taxon>Bacteria</taxon>
        <taxon>Bacillati</taxon>
        <taxon>Cyanobacteriota</taxon>
        <taxon>Cyanophyceae</taxon>
        <taxon>Coleofasciculales</taxon>
        <taxon>Coleofasciculaceae</taxon>
        <taxon>Moorena</taxon>
    </lineage>
</organism>
<name>A0A1D9FZN6_MOOP1</name>
<evidence type="ECO:0000256" key="1">
    <source>
        <dbReference type="SAM" id="MobiDB-lite"/>
    </source>
</evidence>
<dbReference type="EMBL" id="CP017708">
    <property type="protein sequence ID" value="AOY80724.1"/>
    <property type="molecule type" value="Genomic_DNA"/>
</dbReference>
<dbReference type="Proteomes" id="UP000176944">
    <property type="component" value="Chromosome"/>
</dbReference>
<proteinExistence type="predicted"/>
<accession>A0A1D9FZN6</accession>